<evidence type="ECO:0000313" key="2">
    <source>
        <dbReference type="Proteomes" id="UP000095280"/>
    </source>
</evidence>
<feature type="domain" description="BHLH" evidence="1">
    <location>
        <begin position="3"/>
        <end position="55"/>
    </location>
</feature>
<dbReference type="SUPFAM" id="SSF56219">
    <property type="entry name" value="DNase I-like"/>
    <property type="match status" value="1"/>
</dbReference>
<dbReference type="AlphaFoldDB" id="A0A1I8FYG7"/>
<dbReference type="InterPro" id="IPR011598">
    <property type="entry name" value="bHLH_dom"/>
</dbReference>
<dbReference type="PANTHER" id="PTHR47027:SF20">
    <property type="entry name" value="REVERSE TRANSCRIPTASE-LIKE PROTEIN WITH RNA-DIRECTED DNA POLYMERASE DOMAIN"/>
    <property type="match status" value="1"/>
</dbReference>
<dbReference type="Gene3D" id="3.60.10.10">
    <property type="entry name" value="Endonuclease/exonuclease/phosphatase"/>
    <property type="match status" value="2"/>
</dbReference>
<dbReference type="SUPFAM" id="SSF47459">
    <property type="entry name" value="HLH, helix-loop-helix DNA-binding domain"/>
    <property type="match status" value="1"/>
</dbReference>
<dbReference type="InterPro" id="IPR005135">
    <property type="entry name" value="Endo/exonuclease/phosphatase"/>
</dbReference>
<protein>
    <submittedName>
        <fullName evidence="3">BHLH domain-containing protein</fullName>
    </submittedName>
</protein>
<accession>A0A1I8FYG7</accession>
<proteinExistence type="predicted"/>
<sequence>MTKKRPQNATRERDRLRTLQLAFKALQAALPSVPGGTKLSKLDILLLARTYICHLLYVLGRIGREQYMRSQLCHSSKGMLRVGTLNCRTLKAAWRRGVLAKLAYDLSCDIISLQEVSIKADPGLHCEDLGAGWTLYYTSADQRGRGGVGALIGPRLQQSCRCVSLSPGCFGSTSGYAVEATAQRDTAVALGDLNAVLRRSERSLFVTPRGNNNTEALEDFLERQDMVSANTRFRKPLSGLATFVGCKRRRRNARGRNATRRQAQLDHVLVRFRERRRAVNCRTITPLALRSDHRLLICDLNLRDPLYRPPKRPPRRYYRALRATDTQRRFASAFNTALGDKRGSAEYAEVCAAVRTAAEQAVPMMQPAQRGQPVWQDDPAIQAAREDLEKLRLSRRPTREAEAALAAVYLQRQQAAVDDAIQAVSAAGPDARGRVAWSAINALTGRKRRNPLNLAGDTPDERRNELREFFAAIVNAPPPPLPDSLTLPPETPLPAEESFSVAPVNAADVVKLAQQSPGGKALGPDEVPIEALRIPCVAAEVARVMNRVLFGEAAPNEWTTAHIVAVPKKPGTTRLEDHRGICLQSCAAKLFNRMLLSRLQPVLDPYLRPEQNGFRPHRGTRRVGRRQPEKRLSVLGYADDLALLSSTVEGAQRQLDRLVAVAASVGLVVNTQKTVVLCVPDDIEAAIFCRGADGQATELPRCQQFVYLGGLVPDAREDLRRRRGLAWAAFRSVRAVLQSEALPDRQRAALFQAVIETVLLYNAETWTLTDSLEQQVDAAHAGLLRAAFNIGVERVTNAALYRRAGLPRPSDLLRRRRLQLAGHLIRAESYCPQPVQEVLLLTLQAPYRRGQARTRRYVDCLLADAGAPDTAGGAAFPKTVVGVGNDTTSSDSNASLGKQLHVTGSEFVSALKDAMVEIDASMKHREEIQSIASFLVAFHSTDSTAFLSEDQLSQLTFTFRIESVEQTQSCLLKIFRFSSSNVAQTKRYRYYHLVPTEAFVSYLCSRTYYRQMSAYSTESTPFKFPIRESGTTSKSKEFWSSMKHQFVADEEEDQQDKVWTKQELILSNFLHFLVNMFARTIPGNLLYGIENASCKGDFFFCIKFLQETLLANPMDLRRIYERIWDQFQRLSRDPGNLARVNEPGSSTRTHF</sequence>
<dbReference type="Gene3D" id="4.10.280.10">
    <property type="entry name" value="Helix-loop-helix DNA-binding domain"/>
    <property type="match status" value="1"/>
</dbReference>
<evidence type="ECO:0000259" key="1">
    <source>
        <dbReference type="PROSITE" id="PS50888"/>
    </source>
</evidence>
<dbReference type="SMART" id="SM00353">
    <property type="entry name" value="HLH"/>
    <property type="match status" value="1"/>
</dbReference>
<dbReference type="Pfam" id="PF03372">
    <property type="entry name" value="Exo_endo_phos"/>
    <property type="match status" value="1"/>
</dbReference>
<dbReference type="GO" id="GO:0046983">
    <property type="term" value="F:protein dimerization activity"/>
    <property type="evidence" value="ECO:0007669"/>
    <property type="project" value="InterPro"/>
</dbReference>
<organism evidence="2 3">
    <name type="scientific">Macrostomum lignano</name>
    <dbReference type="NCBI Taxonomy" id="282301"/>
    <lineage>
        <taxon>Eukaryota</taxon>
        <taxon>Metazoa</taxon>
        <taxon>Spiralia</taxon>
        <taxon>Lophotrochozoa</taxon>
        <taxon>Platyhelminthes</taxon>
        <taxon>Rhabditophora</taxon>
        <taxon>Macrostomorpha</taxon>
        <taxon>Macrostomida</taxon>
        <taxon>Macrostomidae</taxon>
        <taxon>Macrostomum</taxon>
    </lineage>
</organism>
<dbReference type="PANTHER" id="PTHR47027">
    <property type="entry name" value="REVERSE TRANSCRIPTASE DOMAIN-CONTAINING PROTEIN"/>
    <property type="match status" value="1"/>
</dbReference>
<evidence type="ECO:0000313" key="3">
    <source>
        <dbReference type="WBParaSite" id="maker-uti_cns_0000265-snap-gene-1.18-mRNA-1"/>
    </source>
</evidence>
<name>A0A1I8FYG7_9PLAT</name>
<reference evidence="3" key="1">
    <citation type="submission" date="2016-11" db="UniProtKB">
        <authorList>
            <consortium name="WormBaseParasite"/>
        </authorList>
    </citation>
    <scope>IDENTIFICATION</scope>
</reference>
<dbReference type="WBParaSite" id="maker-uti_cns_0000265-snap-gene-1.18-mRNA-1">
    <property type="protein sequence ID" value="maker-uti_cns_0000265-snap-gene-1.18-mRNA-1"/>
    <property type="gene ID" value="maker-uti_cns_0000265-snap-gene-1.18"/>
</dbReference>
<dbReference type="Proteomes" id="UP000095280">
    <property type="component" value="Unplaced"/>
</dbReference>
<keyword evidence="2" id="KW-1185">Reference proteome</keyword>
<dbReference type="Pfam" id="PF00010">
    <property type="entry name" value="HLH"/>
    <property type="match status" value="1"/>
</dbReference>
<dbReference type="PROSITE" id="PS50888">
    <property type="entry name" value="BHLH"/>
    <property type="match status" value="1"/>
</dbReference>
<dbReference type="InterPro" id="IPR036691">
    <property type="entry name" value="Endo/exonu/phosph_ase_sf"/>
</dbReference>
<dbReference type="InterPro" id="IPR036638">
    <property type="entry name" value="HLH_DNA-bd_sf"/>
</dbReference>
<dbReference type="GO" id="GO:0003824">
    <property type="term" value="F:catalytic activity"/>
    <property type="evidence" value="ECO:0007669"/>
    <property type="project" value="InterPro"/>
</dbReference>